<dbReference type="EMBL" id="QKZT01000002">
    <property type="protein sequence ID" value="PZX56807.1"/>
    <property type="molecule type" value="Genomic_DNA"/>
</dbReference>
<sequence>MPEISHLDLMWAKKILRPSLLISFFCLLVSFATMAQLPSDIQTQVNKNFPKPIQKSPNASGIERYGNYDVNLYTGVPNISIPLYTVESGPIKLPISLNYHSSGIKYTDQASWAGLGWSVIAGGQITRQIQKMPDNLYFLTGSNDYMVDNYCIGNTVTDKYNWLYKKNSANAGVDREADIFSYSMPGKSGKFYLRQNGQAPYLFPEAPINLAVGASLSFFDITDENGVRYRFGKNSANLNFTENTTTTGAGGSSVSGITAWYLVEVFAPNSDDKVEITYQPLGNQSLVDIEHNVTVIDQCNSTSPSLLPCRSGTYIQQEVNTSSFSTSLGIDEIRYKTGKVKFIINTSKRSDLTGLNALDRIEIYSKIGTEYTLIKSYQLTKSYFSGVSRLKLDELIEKDGANTIINKQSFSYHTNSFSWDQATKSRRRDWFGFYNGKPNSSLIPFQTIQYQPNTATAVSNIDIGGGNRESDTTYLKEGMLKRITHPTKGYTEFFYEPHKYVDGSVTKYGGGLRIKRITNTTGSSVYSKEYKYGEGETGTGIKNFTQSLFYFATESESRATCQSVGCSRRERVRMFYSNSAIGAGYDDSPVVYLKVSEYENINGTNGKILYEFDNNTHIPDLFMTVPYSNKTHRNSSSWERGKLTKKTVKNAAGTDVSQTVIAYTKLKSQNIAVSQAVIQFIDDGYIPPFNSTCIDENGTSVDLMTYQIRKLEQQTGAYVENSRIESIINPTGALTTTTLKTYDPTYLQLTQEEVWVSSNPEVVVTRYRYPFQVINPATTYTGYPNILKQLTLRNILKPIEQYTLIQNLNGTNAQVVGGQLTYFKASGTYYLPDIMYFLELASPLAVASFTPLTISGSSAVTRDTRYQARLIFSTYDTRGNITGFNQSDSQSNSFIWAYDGAYPIAEVKNATAAQIAYTSFETNEKGGWTYSGPETVLRWTEARTGRNAYNLSGGAISRTVTGASTSNKFKLSFWAKVSTGTQSWTFLGATETLTTTWKLVERDVTSTSLSISGTNVLVDEIRIHPPGSEMNTYTYIPGIGQWSQLDAKNHAVIYNYDRLGRLETILNNDGHILSHYEYNFIK</sequence>
<name>A0A2W7RMS0_9BACT</name>
<reference evidence="1 2" key="1">
    <citation type="submission" date="2018-06" db="EMBL/GenBank/DDBJ databases">
        <title>Genomic Encyclopedia of Archaeal and Bacterial Type Strains, Phase II (KMG-II): from individual species to whole genera.</title>
        <authorList>
            <person name="Goeker M."/>
        </authorList>
    </citation>
    <scope>NUCLEOTIDE SEQUENCE [LARGE SCALE GENOMIC DNA]</scope>
    <source>
        <strain evidence="1 2">DSM 19830</strain>
    </source>
</reference>
<proteinExistence type="predicted"/>
<comment type="caution">
    <text evidence="1">The sequence shown here is derived from an EMBL/GenBank/DDBJ whole genome shotgun (WGS) entry which is preliminary data.</text>
</comment>
<evidence type="ECO:0000313" key="1">
    <source>
        <dbReference type="EMBL" id="PZX56807.1"/>
    </source>
</evidence>
<evidence type="ECO:0008006" key="3">
    <source>
        <dbReference type="Google" id="ProtNLM"/>
    </source>
</evidence>
<evidence type="ECO:0000313" key="2">
    <source>
        <dbReference type="Proteomes" id="UP000248882"/>
    </source>
</evidence>
<accession>A0A2W7RMS0</accession>
<dbReference type="Proteomes" id="UP000248882">
    <property type="component" value="Unassembled WGS sequence"/>
</dbReference>
<keyword evidence="2" id="KW-1185">Reference proteome</keyword>
<gene>
    <name evidence="1" type="ORF">LV85_00740</name>
</gene>
<organism evidence="1 2">
    <name type="scientific">Algoriphagus chordae</name>
    <dbReference type="NCBI Taxonomy" id="237019"/>
    <lineage>
        <taxon>Bacteria</taxon>
        <taxon>Pseudomonadati</taxon>
        <taxon>Bacteroidota</taxon>
        <taxon>Cytophagia</taxon>
        <taxon>Cytophagales</taxon>
        <taxon>Cyclobacteriaceae</taxon>
        <taxon>Algoriphagus</taxon>
    </lineage>
</organism>
<protein>
    <recommendedName>
        <fullName evidence="3">YD repeat-containing protein</fullName>
    </recommendedName>
</protein>
<dbReference type="AlphaFoldDB" id="A0A2W7RMS0"/>